<dbReference type="AlphaFoldDB" id="D3RZX4"/>
<dbReference type="PANTHER" id="PTHR42756">
    <property type="entry name" value="TRANSCRIPTIONAL REGULATOR, MARR"/>
    <property type="match status" value="1"/>
</dbReference>
<keyword evidence="6" id="KW-1185">Reference proteome</keyword>
<dbReference type="InterPro" id="IPR011991">
    <property type="entry name" value="ArsR-like_HTH"/>
</dbReference>
<name>D3RZX4_FERPA</name>
<dbReference type="InterPro" id="IPR036388">
    <property type="entry name" value="WH-like_DNA-bd_sf"/>
</dbReference>
<dbReference type="Proteomes" id="UP000002613">
    <property type="component" value="Chromosome"/>
</dbReference>
<keyword evidence="1" id="KW-0805">Transcription regulation</keyword>
<dbReference type="PaxDb" id="589924-Ferp_1897"/>
<evidence type="ECO:0000256" key="1">
    <source>
        <dbReference type="ARBA" id="ARBA00023015"/>
    </source>
</evidence>
<dbReference type="KEGG" id="fpl:Ferp_1897"/>
<dbReference type="Pfam" id="PF24034">
    <property type="entry name" value="DUF7343"/>
    <property type="match status" value="1"/>
</dbReference>
<dbReference type="OrthoDB" id="51490at2157"/>
<accession>D3RZX4</accession>
<keyword evidence="3" id="KW-0804">Transcription</keyword>
<evidence type="ECO:0000259" key="4">
    <source>
        <dbReference type="PROSITE" id="PS50995"/>
    </source>
</evidence>
<evidence type="ECO:0000313" key="6">
    <source>
        <dbReference type="Proteomes" id="UP000002613"/>
    </source>
</evidence>
<dbReference type="STRING" id="589924.Ferp_1897"/>
<dbReference type="InterPro" id="IPR036390">
    <property type="entry name" value="WH_DNA-bd_sf"/>
</dbReference>
<dbReference type="RefSeq" id="WP_012966376.1">
    <property type="nucleotide sequence ID" value="NC_013849.1"/>
</dbReference>
<dbReference type="InterPro" id="IPR000835">
    <property type="entry name" value="HTH_MarR-typ"/>
</dbReference>
<sequence length="130" mass="15134">MDIAKILFLILRSVKRQVMERLSGELTFLEFKCLKIVYGGKATQKEIVEETGLTKGTVSKALKSLEEKGLITRKRDGREYVIHLTEEGKAMIKKLERIASEINEKMLRGFEREEVKILERLLERILRNLE</sequence>
<reference evidence="6" key="1">
    <citation type="submission" date="2010-02" db="EMBL/GenBank/DDBJ databases">
        <title>Complete sequence of Ferroglobus placidus DSM 10642.</title>
        <authorList>
            <consortium name="US DOE Joint Genome Institute"/>
            <person name="Lucas S."/>
            <person name="Copeland A."/>
            <person name="Lapidus A."/>
            <person name="Cheng J.-F."/>
            <person name="Bruce D."/>
            <person name="Goodwin L."/>
            <person name="Pitluck S."/>
            <person name="Saunders E."/>
            <person name="Brettin T."/>
            <person name="Detter J.C."/>
            <person name="Han C."/>
            <person name="Tapia R."/>
            <person name="Larimer F."/>
            <person name="Land M."/>
            <person name="Hauser L."/>
            <person name="Kyrpides N."/>
            <person name="Ivanova N."/>
            <person name="Holmes D."/>
            <person name="Lovley D."/>
            <person name="Kyrpides N."/>
            <person name="Anderson I.J."/>
            <person name="Woyke T."/>
        </authorList>
    </citation>
    <scope>NUCLEOTIDE SEQUENCE [LARGE SCALE GENOMIC DNA]</scope>
    <source>
        <strain evidence="6">DSM 10642 / AEDII12DO</strain>
    </source>
</reference>
<proteinExistence type="predicted"/>
<feature type="domain" description="HTH marR-type" evidence="4">
    <location>
        <begin position="1"/>
        <end position="127"/>
    </location>
</feature>
<organism evidence="5 6">
    <name type="scientific">Ferroglobus placidus (strain DSM 10642 / AEDII12DO)</name>
    <dbReference type="NCBI Taxonomy" id="589924"/>
    <lineage>
        <taxon>Archaea</taxon>
        <taxon>Methanobacteriati</taxon>
        <taxon>Methanobacteriota</taxon>
        <taxon>Archaeoglobi</taxon>
        <taxon>Archaeoglobales</taxon>
        <taxon>Archaeoglobaceae</taxon>
        <taxon>Ferroglobus</taxon>
    </lineage>
</organism>
<gene>
    <name evidence="5" type="ordered locus">Ferp_1897</name>
</gene>
<dbReference type="PROSITE" id="PS50995">
    <property type="entry name" value="HTH_MARR_2"/>
    <property type="match status" value="1"/>
</dbReference>
<dbReference type="Gene3D" id="1.10.10.10">
    <property type="entry name" value="Winged helix-like DNA-binding domain superfamily/Winged helix DNA-binding domain"/>
    <property type="match status" value="1"/>
</dbReference>
<evidence type="ECO:0000256" key="3">
    <source>
        <dbReference type="ARBA" id="ARBA00023163"/>
    </source>
</evidence>
<evidence type="ECO:0000256" key="2">
    <source>
        <dbReference type="ARBA" id="ARBA00023125"/>
    </source>
</evidence>
<dbReference type="HOGENOM" id="CLU_083287_33_0_2"/>
<dbReference type="CDD" id="cd00090">
    <property type="entry name" value="HTH_ARSR"/>
    <property type="match status" value="1"/>
</dbReference>
<protein>
    <submittedName>
        <fullName evidence="5">Transcriptional regulator, MarR family</fullName>
    </submittedName>
</protein>
<dbReference type="eggNOG" id="arCOG03177">
    <property type="taxonomic scope" value="Archaea"/>
</dbReference>
<dbReference type="EMBL" id="CP001899">
    <property type="protein sequence ID" value="ADC66037.1"/>
    <property type="molecule type" value="Genomic_DNA"/>
</dbReference>
<dbReference type="PANTHER" id="PTHR42756:SF1">
    <property type="entry name" value="TRANSCRIPTIONAL REPRESSOR OF EMRAB OPERON"/>
    <property type="match status" value="1"/>
</dbReference>
<reference evidence="5 6" key="2">
    <citation type="journal article" date="2011" name="Stand. Genomic Sci.">
        <title>Complete genome sequence of Ferroglobus placidus AEDII12DO.</title>
        <authorList>
            <person name="Anderson I."/>
            <person name="Risso C."/>
            <person name="Holmes D."/>
            <person name="Lucas S."/>
            <person name="Copeland A."/>
            <person name="Lapidus A."/>
            <person name="Cheng J.F."/>
            <person name="Bruce D."/>
            <person name="Goodwin L."/>
            <person name="Pitluck S."/>
            <person name="Saunders E."/>
            <person name="Brettin T."/>
            <person name="Detter J.C."/>
            <person name="Han C."/>
            <person name="Tapia R."/>
            <person name="Larimer F."/>
            <person name="Land M."/>
            <person name="Hauser L."/>
            <person name="Woyke T."/>
            <person name="Lovley D."/>
            <person name="Kyrpides N."/>
            <person name="Ivanova N."/>
        </authorList>
    </citation>
    <scope>NUCLEOTIDE SEQUENCE [LARGE SCALE GENOMIC DNA]</scope>
    <source>
        <strain evidence="6">DSM 10642 / AEDII12DO</strain>
    </source>
</reference>
<evidence type="ECO:0000313" key="5">
    <source>
        <dbReference type="EMBL" id="ADC66037.1"/>
    </source>
</evidence>
<dbReference type="SMART" id="SM00347">
    <property type="entry name" value="HTH_MARR"/>
    <property type="match status" value="1"/>
</dbReference>
<dbReference type="GO" id="GO:0003677">
    <property type="term" value="F:DNA binding"/>
    <property type="evidence" value="ECO:0007669"/>
    <property type="project" value="UniProtKB-KW"/>
</dbReference>
<dbReference type="GO" id="GO:0003700">
    <property type="term" value="F:DNA-binding transcription factor activity"/>
    <property type="evidence" value="ECO:0007669"/>
    <property type="project" value="InterPro"/>
</dbReference>
<dbReference type="InterPro" id="IPR055767">
    <property type="entry name" value="DUF7343"/>
</dbReference>
<dbReference type="PRINTS" id="PR00598">
    <property type="entry name" value="HTHMARR"/>
</dbReference>
<dbReference type="GeneID" id="8779427"/>
<keyword evidence="2" id="KW-0238">DNA-binding</keyword>
<dbReference type="SUPFAM" id="SSF46785">
    <property type="entry name" value="Winged helix' DNA-binding domain"/>
    <property type="match status" value="1"/>
</dbReference>